<evidence type="ECO:0000259" key="5">
    <source>
        <dbReference type="Pfam" id="PF00535"/>
    </source>
</evidence>
<accession>A0AAW8WMX8</accession>
<evidence type="ECO:0000313" key="6">
    <source>
        <dbReference type="EMBL" id="MDT9609553.1"/>
    </source>
</evidence>
<dbReference type="InterPro" id="IPR029044">
    <property type="entry name" value="Nucleotide-diphossugar_trans"/>
</dbReference>
<dbReference type="GO" id="GO:0016757">
    <property type="term" value="F:glycosyltransferase activity"/>
    <property type="evidence" value="ECO:0007669"/>
    <property type="project" value="UniProtKB-KW"/>
</dbReference>
<feature type="domain" description="Glycosyltransferase 2-like" evidence="5">
    <location>
        <begin position="9"/>
        <end position="131"/>
    </location>
</feature>
<dbReference type="SUPFAM" id="SSF53448">
    <property type="entry name" value="Nucleotide-diphospho-sugar transferases"/>
    <property type="match status" value="1"/>
</dbReference>
<evidence type="ECO:0000256" key="1">
    <source>
        <dbReference type="ARBA" id="ARBA00004776"/>
    </source>
</evidence>
<dbReference type="AlphaFoldDB" id="A0AAW8WMX8"/>
<dbReference type="EMBL" id="JAVTXN010000021">
    <property type="protein sequence ID" value="MDT9609553.1"/>
    <property type="molecule type" value="Genomic_DNA"/>
</dbReference>
<evidence type="ECO:0000256" key="3">
    <source>
        <dbReference type="ARBA" id="ARBA00022676"/>
    </source>
</evidence>
<dbReference type="Gene3D" id="3.90.550.10">
    <property type="entry name" value="Spore Coat Polysaccharide Biosynthesis Protein SpsA, Chain A"/>
    <property type="match status" value="1"/>
</dbReference>
<comment type="similarity">
    <text evidence="2">Belongs to the glycosyltransferase 2 family.</text>
</comment>
<reference evidence="6" key="1">
    <citation type="submission" date="2023-08" db="EMBL/GenBank/DDBJ databases">
        <title>Lactobacillus from the Female Urinary Tract.</title>
        <authorList>
            <person name="Stegman N."/>
            <person name="Jackson B."/>
            <person name="Steiling M."/>
            <person name="Sedano C."/>
            <person name="Wolfe A."/>
            <person name="Putonti C."/>
        </authorList>
    </citation>
    <scope>NUCLEOTIDE SEQUENCE</scope>
    <source>
        <strain evidence="6">UMB5661</strain>
    </source>
</reference>
<comment type="caution">
    <text evidence="6">The sequence shown here is derived from an EMBL/GenBank/DDBJ whole genome shotgun (WGS) entry which is preliminary data.</text>
</comment>
<gene>
    <name evidence="6" type="ORF">RON39_05345</name>
</gene>
<protein>
    <submittedName>
        <fullName evidence="6">Glycosyltransferase</fullName>
        <ecNumber evidence="6">2.4.-.-</ecNumber>
    </submittedName>
</protein>
<dbReference type="PANTHER" id="PTHR43179">
    <property type="entry name" value="RHAMNOSYLTRANSFERASE WBBL"/>
    <property type="match status" value="1"/>
</dbReference>
<dbReference type="PANTHER" id="PTHR43179:SF12">
    <property type="entry name" value="GALACTOFURANOSYLTRANSFERASE GLFT2"/>
    <property type="match status" value="1"/>
</dbReference>
<keyword evidence="4 6" id="KW-0808">Transferase</keyword>
<comment type="pathway">
    <text evidence="1">Cell wall biogenesis; cell wall polysaccharide biosynthesis.</text>
</comment>
<organism evidence="6 7">
    <name type="scientific">Lactobacillus crispatus</name>
    <dbReference type="NCBI Taxonomy" id="47770"/>
    <lineage>
        <taxon>Bacteria</taxon>
        <taxon>Bacillati</taxon>
        <taxon>Bacillota</taxon>
        <taxon>Bacilli</taxon>
        <taxon>Lactobacillales</taxon>
        <taxon>Lactobacillaceae</taxon>
        <taxon>Lactobacillus</taxon>
    </lineage>
</organism>
<proteinExistence type="inferred from homology"/>
<dbReference type="Proteomes" id="UP001253287">
    <property type="component" value="Unassembled WGS sequence"/>
</dbReference>
<evidence type="ECO:0000313" key="7">
    <source>
        <dbReference type="Proteomes" id="UP001253287"/>
    </source>
</evidence>
<dbReference type="EC" id="2.4.-.-" evidence="6"/>
<keyword evidence="3 6" id="KW-0328">Glycosyltransferase</keyword>
<dbReference type="Pfam" id="PF00535">
    <property type="entry name" value="Glycos_transf_2"/>
    <property type="match status" value="1"/>
</dbReference>
<evidence type="ECO:0000256" key="4">
    <source>
        <dbReference type="ARBA" id="ARBA00022679"/>
    </source>
</evidence>
<dbReference type="RefSeq" id="WP_315689227.1">
    <property type="nucleotide sequence ID" value="NZ_JAVTXG010000023.1"/>
</dbReference>
<evidence type="ECO:0000256" key="2">
    <source>
        <dbReference type="ARBA" id="ARBA00006739"/>
    </source>
</evidence>
<dbReference type="InterPro" id="IPR001173">
    <property type="entry name" value="Glyco_trans_2-like"/>
</dbReference>
<name>A0AAW8WMX8_9LACO</name>
<sequence length="270" mass="31471">MLANSEIAIIIVTYNPDWKIIKKNINELGGDCDIYISDNGSKNLNNKIKSKNVSVLENKYNLGIAEAQNIAIKQIKEKSKSEYIFFLDQDSFITLANLKLLLRDLKRIQKKNLVGCLAANPGYLKNKITQKRELISSGMLIPVDSIKKIGLIKSNLFIDMVDYEWCWRATQKGFTLFEDERVTFKHQIGAEKKVLNKQVIAPFRLYYVFRNTLYLVNTVEYKSLKKEWMVRLYKQFIFNTLFCSEKKKRISFIYRGIKDAKRKKLGKLSL</sequence>